<dbReference type="EMBL" id="CAXHTB010000009">
    <property type="protein sequence ID" value="CAL0312735.1"/>
    <property type="molecule type" value="Genomic_DNA"/>
</dbReference>
<feature type="compositionally biased region" description="Basic and acidic residues" evidence="1">
    <location>
        <begin position="8"/>
        <end position="20"/>
    </location>
</feature>
<evidence type="ECO:0000256" key="1">
    <source>
        <dbReference type="SAM" id="MobiDB-lite"/>
    </source>
</evidence>
<organism evidence="3 4">
    <name type="scientific">Lupinus luteus</name>
    <name type="common">European yellow lupine</name>
    <dbReference type="NCBI Taxonomy" id="3873"/>
    <lineage>
        <taxon>Eukaryota</taxon>
        <taxon>Viridiplantae</taxon>
        <taxon>Streptophyta</taxon>
        <taxon>Embryophyta</taxon>
        <taxon>Tracheophyta</taxon>
        <taxon>Spermatophyta</taxon>
        <taxon>Magnoliopsida</taxon>
        <taxon>eudicotyledons</taxon>
        <taxon>Gunneridae</taxon>
        <taxon>Pentapetalae</taxon>
        <taxon>rosids</taxon>
        <taxon>fabids</taxon>
        <taxon>Fabales</taxon>
        <taxon>Fabaceae</taxon>
        <taxon>Papilionoideae</taxon>
        <taxon>50 kb inversion clade</taxon>
        <taxon>genistoids sensu lato</taxon>
        <taxon>core genistoids</taxon>
        <taxon>Genisteae</taxon>
        <taxon>Lupinus</taxon>
    </lineage>
</organism>
<accession>A0AAV1WTH1</accession>
<reference evidence="3 4" key="1">
    <citation type="submission" date="2024-03" db="EMBL/GenBank/DDBJ databases">
        <authorList>
            <person name="Martinez-Hernandez J."/>
        </authorList>
    </citation>
    <scope>NUCLEOTIDE SEQUENCE [LARGE SCALE GENOMIC DNA]</scope>
</reference>
<sequence>MYTSLYRKAREGEDEAHNGTKEGALIDSGTEDRGYIDGGTKLMREESELESVRKGEESKRGGISKIYIYTIKGTGPLEPFPCGENKAREGILVTCFSSVVYAWGLHLKGPVYISIFKPGSIVIAATLSVIIFLGDALYLGT</sequence>
<keyword evidence="2" id="KW-0472">Membrane</keyword>
<keyword evidence="2" id="KW-1133">Transmembrane helix</keyword>
<dbReference type="Proteomes" id="UP001497480">
    <property type="component" value="Unassembled WGS sequence"/>
</dbReference>
<evidence type="ECO:0000313" key="4">
    <source>
        <dbReference type="Proteomes" id="UP001497480"/>
    </source>
</evidence>
<gene>
    <name evidence="3" type="ORF">LLUT_LOCUS13795</name>
</gene>
<name>A0AAV1WTH1_LUPLU</name>
<comment type="caution">
    <text evidence="3">The sequence shown here is derived from an EMBL/GenBank/DDBJ whole genome shotgun (WGS) entry which is preliminary data.</text>
</comment>
<feature type="region of interest" description="Disordered" evidence="1">
    <location>
        <begin position="1"/>
        <end position="33"/>
    </location>
</feature>
<evidence type="ECO:0000256" key="2">
    <source>
        <dbReference type="SAM" id="Phobius"/>
    </source>
</evidence>
<keyword evidence="2" id="KW-0812">Transmembrane</keyword>
<feature type="transmembrane region" description="Helical" evidence="2">
    <location>
        <begin position="119"/>
        <end position="139"/>
    </location>
</feature>
<proteinExistence type="predicted"/>
<keyword evidence="4" id="KW-1185">Reference proteome</keyword>
<dbReference type="AlphaFoldDB" id="A0AAV1WTH1"/>
<protein>
    <submittedName>
        <fullName evidence="3">Uncharacterized protein</fullName>
    </submittedName>
</protein>
<evidence type="ECO:0000313" key="3">
    <source>
        <dbReference type="EMBL" id="CAL0312735.1"/>
    </source>
</evidence>